<accession>A0A4D4KZE1</accession>
<reference evidence="2 3" key="1">
    <citation type="journal article" date="2020" name="Int. J. Syst. Evol. Microbiol.">
        <title>Reclassification of Streptomyces castelarensis and Streptomyces sporoclivatus as later heterotypic synonyms of Streptomyces antimycoticus.</title>
        <authorList>
            <person name="Komaki H."/>
            <person name="Tamura T."/>
        </authorList>
    </citation>
    <scope>NUCLEOTIDE SEQUENCE [LARGE SCALE GENOMIC DNA]</scope>
    <source>
        <strain evidence="2 3">NBRC 13459</strain>
    </source>
</reference>
<dbReference type="OrthoDB" id="4255650at2"/>
<keyword evidence="3" id="KW-1185">Reference proteome</keyword>
<evidence type="ECO:0000313" key="3">
    <source>
        <dbReference type="Proteomes" id="UP000301309"/>
    </source>
</evidence>
<dbReference type="AlphaFoldDB" id="A0A4D4KZE1"/>
<gene>
    <name evidence="2" type="ORF">SVIO_048350</name>
</gene>
<comment type="caution">
    <text evidence="2">The sequence shown here is derived from an EMBL/GenBank/DDBJ whole genome shotgun (WGS) entry which is preliminary data.</text>
</comment>
<evidence type="ECO:0000313" key="2">
    <source>
        <dbReference type="EMBL" id="GDY54212.1"/>
    </source>
</evidence>
<evidence type="ECO:0000256" key="1">
    <source>
        <dbReference type="SAM" id="MobiDB-lite"/>
    </source>
</evidence>
<organism evidence="2 3">
    <name type="scientific">Streptomyces violaceusniger</name>
    <dbReference type="NCBI Taxonomy" id="68280"/>
    <lineage>
        <taxon>Bacteria</taxon>
        <taxon>Bacillati</taxon>
        <taxon>Actinomycetota</taxon>
        <taxon>Actinomycetes</taxon>
        <taxon>Kitasatosporales</taxon>
        <taxon>Streptomycetaceae</taxon>
        <taxon>Streptomyces</taxon>
        <taxon>Streptomyces violaceusniger group</taxon>
    </lineage>
</organism>
<dbReference type="Proteomes" id="UP000301309">
    <property type="component" value="Unassembled WGS sequence"/>
</dbReference>
<name>A0A4D4KZE1_STRVO</name>
<dbReference type="EMBL" id="BJHW01000001">
    <property type="protein sequence ID" value="GDY54212.1"/>
    <property type="molecule type" value="Genomic_DNA"/>
</dbReference>
<sequence length="88" mass="9645">MGVDRVNEPTPYNGPQPGEEAYDAATGRLGVLQAVCDADELIFDHQMPGPLIAFLRPQRGGQEWMTDSRNVQFPNEARPHPDSGDAQP</sequence>
<feature type="region of interest" description="Disordered" evidence="1">
    <location>
        <begin position="1"/>
        <end position="21"/>
    </location>
</feature>
<proteinExistence type="predicted"/>
<protein>
    <submittedName>
        <fullName evidence="2">Uncharacterized protein</fullName>
    </submittedName>
</protein>
<feature type="region of interest" description="Disordered" evidence="1">
    <location>
        <begin position="68"/>
        <end position="88"/>
    </location>
</feature>
<feature type="compositionally biased region" description="Basic and acidic residues" evidence="1">
    <location>
        <begin position="77"/>
        <end position="88"/>
    </location>
</feature>